<keyword evidence="10" id="KW-0472">Membrane</keyword>
<dbReference type="PANTHER" id="PTHR12964:SF0">
    <property type="entry name" value="NADH DEHYDROGENASE [UBIQUINONE] 1 ALPHA SUBCOMPLEX SUBUNIT 6"/>
    <property type="match status" value="1"/>
</dbReference>
<dbReference type="AlphaFoldDB" id="A0A7R9D3K5"/>
<evidence type="ECO:0000313" key="15">
    <source>
        <dbReference type="EMBL" id="CAD7406523.1"/>
    </source>
</evidence>
<evidence type="ECO:0000256" key="1">
    <source>
        <dbReference type="ARBA" id="ARBA00004443"/>
    </source>
</evidence>
<evidence type="ECO:0000256" key="8">
    <source>
        <dbReference type="ARBA" id="ARBA00022982"/>
    </source>
</evidence>
<comment type="subcellular location">
    <subcellularLocation>
        <location evidence="1">Mitochondrion inner membrane</location>
        <topology evidence="1">Peripheral membrane protein</topology>
        <orientation evidence="1">Matrix side</orientation>
    </subcellularLocation>
</comment>
<dbReference type="Pfam" id="PF05347">
    <property type="entry name" value="Complex1_LYR"/>
    <property type="match status" value="1"/>
</dbReference>
<evidence type="ECO:0000256" key="6">
    <source>
        <dbReference type="ARBA" id="ARBA00022660"/>
    </source>
</evidence>
<evidence type="ECO:0000256" key="10">
    <source>
        <dbReference type="ARBA" id="ARBA00023136"/>
    </source>
</evidence>
<keyword evidence="9" id="KW-0496">Mitochondrion</keyword>
<dbReference type="InterPro" id="IPR016488">
    <property type="entry name" value="NADH_Ub_cplx-1_asu_su-6"/>
</dbReference>
<dbReference type="InterPro" id="IPR008011">
    <property type="entry name" value="Complex1_LYR_dom"/>
</dbReference>
<evidence type="ECO:0000256" key="4">
    <source>
        <dbReference type="ARBA" id="ARBA00016386"/>
    </source>
</evidence>
<evidence type="ECO:0000256" key="13">
    <source>
        <dbReference type="ARBA" id="ARBA00046116"/>
    </source>
</evidence>
<dbReference type="EMBL" id="OC319871">
    <property type="protein sequence ID" value="CAD7406523.1"/>
    <property type="molecule type" value="Genomic_DNA"/>
</dbReference>
<dbReference type="GO" id="GO:0045271">
    <property type="term" value="C:respiratory chain complex I"/>
    <property type="evidence" value="ECO:0007669"/>
    <property type="project" value="InterPro"/>
</dbReference>
<keyword evidence="6" id="KW-0679">Respiratory chain</keyword>
<dbReference type="PANTHER" id="PTHR12964">
    <property type="entry name" value="NADH-UBIQUINONE OXIDOREDUCTASE B14 SUBUNIT"/>
    <property type="match status" value="1"/>
</dbReference>
<name>A0A7R9D3K5_TIMCR</name>
<dbReference type="GO" id="GO:0005743">
    <property type="term" value="C:mitochondrial inner membrane"/>
    <property type="evidence" value="ECO:0007669"/>
    <property type="project" value="UniProtKB-SubCell"/>
</dbReference>
<protein>
    <recommendedName>
        <fullName evidence="4">NADH dehydrogenase [ubiquinone] 1 alpha subcomplex subunit 6</fullName>
    </recommendedName>
    <alternativeName>
        <fullName evidence="11">Complex I-B14</fullName>
    </alternativeName>
    <alternativeName>
        <fullName evidence="12">NADH-ubiquinone oxidoreductase B14 subunit</fullName>
    </alternativeName>
</protein>
<dbReference type="GO" id="GO:0006979">
    <property type="term" value="P:response to oxidative stress"/>
    <property type="evidence" value="ECO:0007669"/>
    <property type="project" value="TreeGrafter"/>
</dbReference>
<keyword evidence="5" id="KW-0813">Transport</keyword>
<evidence type="ECO:0000256" key="7">
    <source>
        <dbReference type="ARBA" id="ARBA00022792"/>
    </source>
</evidence>
<evidence type="ECO:0000256" key="11">
    <source>
        <dbReference type="ARBA" id="ARBA00030213"/>
    </source>
</evidence>
<sequence>MELILINSTLMAAREAARTAIKNVRPILSIDSSEAKKRVLNLYKAWYRQMPYVVMDYDIPKSVPQLRQKLREEFEKNTHITDIRVIDMLVIKGQMELKETVEIWKQKENLEEMKLYYIGEKMGKLPQLYLADSNPIYCKLDNFDHVTTKVGILKRFQLLRIFKYLKNILLAGAAVDPTAETPLSWVPPSILGCSSLR</sequence>
<accession>A0A7R9D3K5</accession>
<organism evidence="15">
    <name type="scientific">Timema cristinae</name>
    <name type="common">Walking stick</name>
    <dbReference type="NCBI Taxonomy" id="61476"/>
    <lineage>
        <taxon>Eukaryota</taxon>
        <taxon>Metazoa</taxon>
        <taxon>Ecdysozoa</taxon>
        <taxon>Arthropoda</taxon>
        <taxon>Hexapoda</taxon>
        <taxon>Insecta</taxon>
        <taxon>Pterygota</taxon>
        <taxon>Neoptera</taxon>
        <taxon>Polyneoptera</taxon>
        <taxon>Phasmatodea</taxon>
        <taxon>Timematodea</taxon>
        <taxon>Timematoidea</taxon>
        <taxon>Timematidae</taxon>
        <taxon>Timema</taxon>
    </lineage>
</organism>
<evidence type="ECO:0000256" key="2">
    <source>
        <dbReference type="ARBA" id="ARBA00009508"/>
    </source>
</evidence>
<evidence type="ECO:0000256" key="9">
    <source>
        <dbReference type="ARBA" id="ARBA00023128"/>
    </source>
</evidence>
<gene>
    <name evidence="15" type="ORF">TCEB3V08_LOCUS8573</name>
</gene>
<comment type="similarity">
    <text evidence="2">Belongs to the complex I LYR family.</text>
</comment>
<keyword evidence="8" id="KW-0249">Electron transport</keyword>
<keyword evidence="7" id="KW-0999">Mitochondrion inner membrane</keyword>
<dbReference type="InterPro" id="IPR045299">
    <property type="entry name" value="Complex1_LYR_NDUFA6_LYRM6"/>
</dbReference>
<evidence type="ECO:0000259" key="14">
    <source>
        <dbReference type="Pfam" id="PF05347"/>
    </source>
</evidence>
<dbReference type="CDD" id="cd20266">
    <property type="entry name" value="Complex1_LYR_NDUFA6_LYRM6"/>
    <property type="match status" value="1"/>
</dbReference>
<evidence type="ECO:0000256" key="5">
    <source>
        <dbReference type="ARBA" id="ARBA00022448"/>
    </source>
</evidence>
<proteinExistence type="inferred from homology"/>
<evidence type="ECO:0000256" key="12">
    <source>
        <dbReference type="ARBA" id="ARBA00032352"/>
    </source>
</evidence>
<evidence type="ECO:0000256" key="3">
    <source>
        <dbReference type="ARBA" id="ARBA00011790"/>
    </source>
</evidence>
<comment type="function">
    <text evidence="13">Accessory subunit of the mitochondrial membrane respiratory chain NADH dehydrogenase (Complex I), that is believed to be not involved in catalysis. Required for proper complex I assembly. Complex I functions in the transfer of electrons from NADH to the respiratory chain. The immediate electron acceptor for the enzyme is believed to be ubiquinone.</text>
</comment>
<feature type="domain" description="Complex 1 LYR protein" evidence="14">
    <location>
        <begin position="46"/>
        <end position="99"/>
    </location>
</feature>
<comment type="subunit">
    <text evidence="3">Mammalian complex I is composed of 45 different subunits.</text>
</comment>
<reference evidence="15" key="1">
    <citation type="submission" date="2020-11" db="EMBL/GenBank/DDBJ databases">
        <authorList>
            <person name="Tran Van P."/>
        </authorList>
    </citation>
    <scope>NUCLEOTIDE SEQUENCE</scope>
</reference>